<evidence type="ECO:0000256" key="5">
    <source>
        <dbReference type="ARBA" id="ARBA00018429"/>
    </source>
</evidence>
<dbReference type="EMBL" id="WUUQ01000001">
    <property type="protein sequence ID" value="MXQ72376.1"/>
    <property type="molecule type" value="Genomic_DNA"/>
</dbReference>
<evidence type="ECO:0000259" key="12">
    <source>
        <dbReference type="SMART" id="SM00986"/>
    </source>
</evidence>
<dbReference type="InterPro" id="IPR005122">
    <property type="entry name" value="Uracil-DNA_glycosylase-like"/>
</dbReference>
<evidence type="ECO:0000256" key="11">
    <source>
        <dbReference type="RuleBase" id="RU003780"/>
    </source>
</evidence>
<dbReference type="SMART" id="SM00987">
    <property type="entry name" value="UreE_C"/>
    <property type="match status" value="1"/>
</dbReference>
<evidence type="ECO:0000313" key="13">
    <source>
        <dbReference type="EMBL" id="MXQ72376.1"/>
    </source>
</evidence>
<keyword evidence="6 9" id="KW-0227">DNA damage</keyword>
<evidence type="ECO:0000256" key="2">
    <source>
        <dbReference type="ARBA" id="ARBA00002631"/>
    </source>
</evidence>
<accession>A0A6N8U226</accession>
<dbReference type="CDD" id="cd10027">
    <property type="entry name" value="UDG-F1-like"/>
    <property type="match status" value="1"/>
</dbReference>
<dbReference type="Pfam" id="PF03167">
    <property type="entry name" value="UDG"/>
    <property type="match status" value="1"/>
</dbReference>
<evidence type="ECO:0000256" key="10">
    <source>
        <dbReference type="PROSITE-ProRule" id="PRU10072"/>
    </source>
</evidence>
<dbReference type="NCBIfam" id="TIGR00628">
    <property type="entry name" value="ung"/>
    <property type="match status" value="1"/>
</dbReference>
<comment type="subcellular location">
    <subcellularLocation>
        <location evidence="9">Cytoplasm</location>
    </subcellularLocation>
</comment>
<keyword evidence="8 9" id="KW-0234">DNA repair</keyword>
<evidence type="ECO:0000256" key="6">
    <source>
        <dbReference type="ARBA" id="ARBA00022763"/>
    </source>
</evidence>
<keyword evidence="7 9" id="KW-0378">Hydrolase</keyword>
<dbReference type="NCBIfam" id="NF003588">
    <property type="entry name" value="PRK05254.1-1"/>
    <property type="match status" value="1"/>
</dbReference>
<proteinExistence type="inferred from homology"/>
<dbReference type="SMART" id="SM00986">
    <property type="entry name" value="UDG"/>
    <property type="match status" value="1"/>
</dbReference>
<evidence type="ECO:0000256" key="9">
    <source>
        <dbReference type="HAMAP-Rule" id="MF_00148"/>
    </source>
</evidence>
<dbReference type="GO" id="GO:0004844">
    <property type="term" value="F:uracil DNA N-glycosylase activity"/>
    <property type="evidence" value="ECO:0007669"/>
    <property type="project" value="UniProtKB-UniRule"/>
</dbReference>
<dbReference type="GO" id="GO:0005737">
    <property type="term" value="C:cytoplasm"/>
    <property type="evidence" value="ECO:0007669"/>
    <property type="project" value="UniProtKB-SubCell"/>
</dbReference>
<protein>
    <recommendedName>
        <fullName evidence="5 9">Uracil-DNA glycosylase</fullName>
        <shortName evidence="9">UDG</shortName>
        <ecNumber evidence="4 9">3.2.2.27</ecNumber>
    </recommendedName>
</protein>
<dbReference type="HAMAP" id="MF_00148">
    <property type="entry name" value="UDG"/>
    <property type="match status" value="1"/>
</dbReference>
<sequence length="217" mass="24978">MNWSTFFEEEKRQDYFQKLIMHLDEAYASARVYPPREKLFSCFEACPLDQVKVVIIGQDPYHQPGQAHGLCFSVSPDTKLPPSLRNIYKERETDLQIPVSKQGYLQHWADQGVLMMNAVMSVEEGKPGSHRKFGWEIFTDHVIDMLNRQDQTIVYILWGNYAISKKCKITNPMQYCLCSAHPSPLSAYHGFFGSRPFSRTNAILVEHGLAAIDWSNE</sequence>
<keyword evidence="9" id="KW-0963">Cytoplasm</keyword>
<dbReference type="InterPro" id="IPR018085">
    <property type="entry name" value="Ura-DNA_Glyclase_AS"/>
</dbReference>
<dbReference type="PANTHER" id="PTHR11264:SF0">
    <property type="entry name" value="URACIL-DNA GLYCOSYLASE"/>
    <property type="match status" value="1"/>
</dbReference>
<evidence type="ECO:0000256" key="1">
    <source>
        <dbReference type="ARBA" id="ARBA00001400"/>
    </source>
</evidence>
<keyword evidence="14" id="KW-1185">Reference proteome</keyword>
<comment type="catalytic activity">
    <reaction evidence="1 9 11">
        <text>Hydrolyzes single-stranded DNA or mismatched double-stranded DNA and polynucleotides, releasing free uracil.</text>
        <dbReference type="EC" id="3.2.2.27"/>
    </reaction>
</comment>
<dbReference type="FunFam" id="3.40.470.10:FF:000001">
    <property type="entry name" value="Uracil-DNA glycosylase"/>
    <property type="match status" value="1"/>
</dbReference>
<dbReference type="PROSITE" id="PS00130">
    <property type="entry name" value="U_DNA_GLYCOSYLASE"/>
    <property type="match status" value="1"/>
</dbReference>
<dbReference type="InterPro" id="IPR002043">
    <property type="entry name" value="UDG_fam1"/>
</dbReference>
<dbReference type="GO" id="GO:0097510">
    <property type="term" value="P:base-excision repair, AP site formation via deaminated base removal"/>
    <property type="evidence" value="ECO:0007669"/>
    <property type="project" value="TreeGrafter"/>
</dbReference>
<evidence type="ECO:0000256" key="8">
    <source>
        <dbReference type="ARBA" id="ARBA00023204"/>
    </source>
</evidence>
<feature type="active site" description="Proton acceptor" evidence="9 10">
    <location>
        <position position="59"/>
    </location>
</feature>
<dbReference type="Gene3D" id="3.40.470.10">
    <property type="entry name" value="Uracil-DNA glycosylase-like domain"/>
    <property type="match status" value="1"/>
</dbReference>
<keyword evidence="13" id="KW-0326">Glycosidase</keyword>
<dbReference type="PANTHER" id="PTHR11264">
    <property type="entry name" value="URACIL-DNA GLYCOSYLASE"/>
    <property type="match status" value="1"/>
</dbReference>
<comment type="similarity">
    <text evidence="3 9 11">Belongs to the uracil-DNA glycosylase (UDG) superfamily. UNG family.</text>
</comment>
<dbReference type="RefSeq" id="WP_160623877.1">
    <property type="nucleotide sequence ID" value="NZ_WUUQ01000001.1"/>
</dbReference>
<name>A0A6N8U226_9FIRM</name>
<dbReference type="NCBIfam" id="NF003592">
    <property type="entry name" value="PRK05254.1-5"/>
    <property type="match status" value="1"/>
</dbReference>
<comment type="caution">
    <text evidence="13">The sequence shown here is derived from an EMBL/GenBank/DDBJ whole genome shotgun (WGS) entry which is preliminary data.</text>
</comment>
<dbReference type="InterPro" id="IPR036895">
    <property type="entry name" value="Uracil-DNA_glycosylase-like_sf"/>
</dbReference>
<evidence type="ECO:0000256" key="4">
    <source>
        <dbReference type="ARBA" id="ARBA00012030"/>
    </source>
</evidence>
<reference evidence="13 14" key="2">
    <citation type="submission" date="2020-01" db="EMBL/GenBank/DDBJ databases">
        <title>Clostridiaceae sp. nov. isolated from the gut of human by culturomics.</title>
        <authorList>
            <person name="Chang Y."/>
        </authorList>
    </citation>
    <scope>NUCLEOTIDE SEQUENCE [LARGE SCALE GENOMIC DNA]</scope>
    <source>
        <strain evidence="13 14">DONG20-135</strain>
    </source>
</reference>
<evidence type="ECO:0000256" key="7">
    <source>
        <dbReference type="ARBA" id="ARBA00022801"/>
    </source>
</evidence>
<comment type="function">
    <text evidence="2 9 11">Excises uracil residues from the DNA which can arise as a result of misincorporation of dUMP residues by DNA polymerase or due to deamination of cytosine.</text>
</comment>
<dbReference type="NCBIfam" id="NF003589">
    <property type="entry name" value="PRK05254.1-2"/>
    <property type="match status" value="1"/>
</dbReference>
<dbReference type="AlphaFoldDB" id="A0A6N8U226"/>
<dbReference type="EC" id="3.2.2.27" evidence="4 9"/>
<reference evidence="13 14" key="1">
    <citation type="submission" date="2019-12" db="EMBL/GenBank/DDBJ databases">
        <authorList>
            <person name="Yang R."/>
        </authorList>
    </citation>
    <scope>NUCLEOTIDE SEQUENCE [LARGE SCALE GENOMIC DNA]</scope>
    <source>
        <strain evidence="13 14">DONG20-135</strain>
    </source>
</reference>
<dbReference type="SUPFAM" id="SSF52141">
    <property type="entry name" value="Uracil-DNA glycosylase-like"/>
    <property type="match status" value="1"/>
</dbReference>
<dbReference type="Proteomes" id="UP000434036">
    <property type="component" value="Unassembled WGS sequence"/>
</dbReference>
<organism evidence="13 14">
    <name type="scientific">Copranaerobaculum intestinale</name>
    <dbReference type="NCBI Taxonomy" id="2692629"/>
    <lineage>
        <taxon>Bacteria</taxon>
        <taxon>Bacillati</taxon>
        <taxon>Bacillota</taxon>
        <taxon>Erysipelotrichia</taxon>
        <taxon>Erysipelotrichales</taxon>
        <taxon>Erysipelotrichaceae</taxon>
        <taxon>Copranaerobaculum</taxon>
    </lineage>
</organism>
<feature type="domain" description="Uracil-DNA glycosylase-like" evidence="12">
    <location>
        <begin position="44"/>
        <end position="204"/>
    </location>
</feature>
<gene>
    <name evidence="9" type="primary">ung</name>
    <name evidence="13" type="ORF">GSF08_00280</name>
</gene>
<evidence type="ECO:0000256" key="3">
    <source>
        <dbReference type="ARBA" id="ARBA00008184"/>
    </source>
</evidence>
<evidence type="ECO:0000313" key="14">
    <source>
        <dbReference type="Proteomes" id="UP000434036"/>
    </source>
</evidence>